<protein>
    <submittedName>
        <fullName evidence="2">Uncharacterized protein</fullName>
    </submittedName>
</protein>
<feature type="region of interest" description="Disordered" evidence="1">
    <location>
        <begin position="61"/>
        <end position="81"/>
    </location>
</feature>
<dbReference type="Proteomes" id="UP001149079">
    <property type="component" value="Unassembled WGS sequence"/>
</dbReference>
<sequence length="81" mass="9245">MVDMWTGYMAIDALVREVEALGRQLPTHHRRKEVMKNVHRQTSRTEARIDSLISEAVTFWHRDPEGPTDGSTGRAGERSGR</sequence>
<dbReference type="EMBL" id="JAPQKL010000008">
    <property type="protein sequence ID" value="KAJ5120487.1"/>
    <property type="molecule type" value="Genomic_DNA"/>
</dbReference>
<reference evidence="2" key="2">
    <citation type="journal article" date="2023" name="IMA Fungus">
        <title>Comparative genomic study of the Penicillium genus elucidates a diverse pangenome and 15 lateral gene transfer events.</title>
        <authorList>
            <person name="Petersen C."/>
            <person name="Sorensen T."/>
            <person name="Nielsen M.R."/>
            <person name="Sondergaard T.E."/>
            <person name="Sorensen J.L."/>
            <person name="Fitzpatrick D.A."/>
            <person name="Frisvad J.C."/>
            <person name="Nielsen K.L."/>
        </authorList>
    </citation>
    <scope>NUCLEOTIDE SEQUENCE</scope>
    <source>
        <strain evidence="2">IBT 22155</strain>
    </source>
</reference>
<accession>A0A9W9KUJ9</accession>
<dbReference type="AlphaFoldDB" id="A0A9W9KUJ9"/>
<gene>
    <name evidence="2" type="ORF">N7515_009875</name>
</gene>
<evidence type="ECO:0000313" key="3">
    <source>
        <dbReference type="Proteomes" id="UP001149079"/>
    </source>
</evidence>
<reference evidence="2" key="1">
    <citation type="submission" date="2022-11" db="EMBL/GenBank/DDBJ databases">
        <authorList>
            <person name="Petersen C."/>
        </authorList>
    </citation>
    <scope>NUCLEOTIDE SEQUENCE</scope>
    <source>
        <strain evidence="2">IBT 22155</strain>
    </source>
</reference>
<evidence type="ECO:0000313" key="2">
    <source>
        <dbReference type="EMBL" id="KAJ5120487.1"/>
    </source>
</evidence>
<keyword evidence="3" id="KW-1185">Reference proteome</keyword>
<comment type="caution">
    <text evidence="2">The sequence shown here is derived from an EMBL/GenBank/DDBJ whole genome shotgun (WGS) entry which is preliminary data.</text>
</comment>
<dbReference type="RefSeq" id="XP_056516991.1">
    <property type="nucleotide sequence ID" value="XM_056670618.1"/>
</dbReference>
<dbReference type="GeneID" id="81409789"/>
<organism evidence="2 3">
    <name type="scientific">Penicillium bovifimosum</name>
    <dbReference type="NCBI Taxonomy" id="126998"/>
    <lineage>
        <taxon>Eukaryota</taxon>
        <taxon>Fungi</taxon>
        <taxon>Dikarya</taxon>
        <taxon>Ascomycota</taxon>
        <taxon>Pezizomycotina</taxon>
        <taxon>Eurotiomycetes</taxon>
        <taxon>Eurotiomycetidae</taxon>
        <taxon>Eurotiales</taxon>
        <taxon>Aspergillaceae</taxon>
        <taxon>Penicillium</taxon>
    </lineage>
</organism>
<name>A0A9W9KUJ9_9EURO</name>
<proteinExistence type="predicted"/>
<evidence type="ECO:0000256" key="1">
    <source>
        <dbReference type="SAM" id="MobiDB-lite"/>
    </source>
</evidence>